<protein>
    <submittedName>
        <fullName evidence="9">EamA-like transporter family protein</fullName>
    </submittedName>
</protein>
<feature type="transmembrane region" description="Helical" evidence="6">
    <location>
        <begin position="39"/>
        <end position="59"/>
    </location>
</feature>
<feature type="transmembrane region" description="Helical" evidence="6">
    <location>
        <begin position="186"/>
        <end position="207"/>
    </location>
</feature>
<keyword evidence="3 6" id="KW-0812">Transmembrane</keyword>
<keyword evidence="5 6" id="KW-0472">Membrane</keyword>
<dbReference type="EMBL" id="LAXI01000007">
    <property type="protein sequence ID" value="KRS17329.1"/>
    <property type="molecule type" value="Genomic_DNA"/>
</dbReference>
<comment type="similarity">
    <text evidence="2">Belongs to the EamA transporter family.</text>
</comment>
<evidence type="ECO:0000256" key="3">
    <source>
        <dbReference type="ARBA" id="ARBA00022692"/>
    </source>
</evidence>
<dbReference type="InterPro" id="IPR050638">
    <property type="entry name" value="AA-Vitamin_Transporters"/>
</dbReference>
<name>A0A0T5P8L3_9RHOB</name>
<dbReference type="InterPro" id="IPR000620">
    <property type="entry name" value="EamA_dom"/>
</dbReference>
<dbReference type="PANTHER" id="PTHR32322:SF2">
    <property type="entry name" value="EAMA DOMAIN-CONTAINING PROTEIN"/>
    <property type="match status" value="1"/>
</dbReference>
<dbReference type="Proteomes" id="UP000325785">
    <property type="component" value="Chromosome"/>
</dbReference>
<dbReference type="SUPFAM" id="SSF103481">
    <property type="entry name" value="Multidrug resistance efflux transporter EmrE"/>
    <property type="match status" value="1"/>
</dbReference>
<feature type="domain" description="EamA" evidence="7">
    <location>
        <begin position="10"/>
        <end position="143"/>
    </location>
</feature>
<feature type="transmembrane region" description="Helical" evidence="6">
    <location>
        <begin position="71"/>
        <end position="93"/>
    </location>
</feature>
<dbReference type="RefSeq" id="WP_074939791.1">
    <property type="nucleotide sequence ID" value="NZ_CP031598.1"/>
</dbReference>
<dbReference type="Pfam" id="PF00892">
    <property type="entry name" value="EamA"/>
    <property type="match status" value="1"/>
</dbReference>
<gene>
    <name evidence="9" type="ORF">RIdsm_02299</name>
    <name evidence="8" type="ORF">XM52_12550</name>
</gene>
<dbReference type="PANTHER" id="PTHR32322">
    <property type="entry name" value="INNER MEMBRANE TRANSPORTER"/>
    <property type="match status" value="1"/>
</dbReference>
<feature type="transmembrane region" description="Helical" evidence="6">
    <location>
        <begin position="219"/>
        <end position="240"/>
    </location>
</feature>
<dbReference type="OrthoDB" id="8688375at2"/>
<reference evidence="9 11" key="2">
    <citation type="submission" date="2018-08" db="EMBL/GenBank/DDBJ databases">
        <title>Genetic Globetrotter - A new plasmid hitch-hiking vast phylogenetic and geographic distances.</title>
        <authorList>
            <person name="Vollmers J."/>
            <person name="Petersen J."/>
        </authorList>
    </citation>
    <scope>NUCLEOTIDE SEQUENCE [LARGE SCALE GENOMIC DNA]</scope>
    <source>
        <strain evidence="9 11">DSM 26383</strain>
    </source>
</reference>
<feature type="transmembrane region" description="Helical" evidence="6">
    <location>
        <begin position="127"/>
        <end position="144"/>
    </location>
</feature>
<dbReference type="GO" id="GO:0016020">
    <property type="term" value="C:membrane"/>
    <property type="evidence" value="ECO:0007669"/>
    <property type="project" value="UniProtKB-SubCell"/>
</dbReference>
<dbReference type="PATRIC" id="fig|540747.5.peg.5543"/>
<dbReference type="Proteomes" id="UP000051401">
    <property type="component" value="Unassembled WGS sequence"/>
</dbReference>
<evidence type="ECO:0000313" key="11">
    <source>
        <dbReference type="Proteomes" id="UP000325785"/>
    </source>
</evidence>
<feature type="transmembrane region" description="Helical" evidence="6">
    <location>
        <begin position="99"/>
        <end position="120"/>
    </location>
</feature>
<accession>A0A0T5P8L3</accession>
<reference evidence="8 10" key="1">
    <citation type="submission" date="2015-04" db="EMBL/GenBank/DDBJ databases">
        <title>The draft genome sequence of Roseovarius indicus B108T.</title>
        <authorList>
            <person name="Li G."/>
            <person name="Lai Q."/>
            <person name="Shao Z."/>
            <person name="Yan P."/>
        </authorList>
    </citation>
    <scope>NUCLEOTIDE SEQUENCE [LARGE SCALE GENOMIC DNA]</scope>
    <source>
        <strain evidence="8 10">B108</strain>
    </source>
</reference>
<feature type="transmembrane region" description="Helical" evidence="6">
    <location>
        <begin position="156"/>
        <end position="174"/>
    </location>
</feature>
<feature type="transmembrane region" description="Helical" evidence="6">
    <location>
        <begin position="275"/>
        <end position="293"/>
    </location>
</feature>
<dbReference type="AlphaFoldDB" id="A0A0T5P8L3"/>
<evidence type="ECO:0000259" key="7">
    <source>
        <dbReference type="Pfam" id="PF00892"/>
    </source>
</evidence>
<evidence type="ECO:0000313" key="10">
    <source>
        <dbReference type="Proteomes" id="UP000051401"/>
    </source>
</evidence>
<evidence type="ECO:0000256" key="2">
    <source>
        <dbReference type="ARBA" id="ARBA00007362"/>
    </source>
</evidence>
<evidence type="ECO:0000313" key="8">
    <source>
        <dbReference type="EMBL" id="KRS17329.1"/>
    </source>
</evidence>
<keyword evidence="4 6" id="KW-1133">Transmembrane helix</keyword>
<evidence type="ECO:0000256" key="5">
    <source>
        <dbReference type="ARBA" id="ARBA00023136"/>
    </source>
</evidence>
<organism evidence="8 10">
    <name type="scientific">Roseovarius indicus</name>
    <dbReference type="NCBI Taxonomy" id="540747"/>
    <lineage>
        <taxon>Bacteria</taxon>
        <taxon>Pseudomonadati</taxon>
        <taxon>Pseudomonadota</taxon>
        <taxon>Alphaproteobacteria</taxon>
        <taxon>Rhodobacterales</taxon>
        <taxon>Roseobacteraceae</taxon>
        <taxon>Roseovarius</taxon>
    </lineage>
</organism>
<dbReference type="KEGG" id="rid:RIdsm_02299"/>
<evidence type="ECO:0000256" key="1">
    <source>
        <dbReference type="ARBA" id="ARBA00004141"/>
    </source>
</evidence>
<feature type="transmembrane region" description="Helical" evidence="6">
    <location>
        <begin position="7"/>
        <end position="27"/>
    </location>
</feature>
<dbReference type="InterPro" id="IPR037185">
    <property type="entry name" value="EmrE-like"/>
</dbReference>
<evidence type="ECO:0000313" key="9">
    <source>
        <dbReference type="EMBL" id="QEW26499.1"/>
    </source>
</evidence>
<evidence type="ECO:0000256" key="6">
    <source>
        <dbReference type="SAM" id="Phobius"/>
    </source>
</evidence>
<keyword evidence="10" id="KW-1185">Reference proteome</keyword>
<evidence type="ECO:0000256" key="4">
    <source>
        <dbReference type="ARBA" id="ARBA00022989"/>
    </source>
</evidence>
<comment type="subcellular location">
    <subcellularLocation>
        <location evidence="1">Membrane</location>
        <topology evidence="1">Multi-pass membrane protein</topology>
    </subcellularLocation>
</comment>
<dbReference type="STRING" id="540747.SAMN04488031_1011044"/>
<dbReference type="EMBL" id="CP031598">
    <property type="protein sequence ID" value="QEW26499.1"/>
    <property type="molecule type" value="Genomic_DNA"/>
</dbReference>
<feature type="transmembrane region" description="Helical" evidence="6">
    <location>
        <begin position="252"/>
        <end position="269"/>
    </location>
</feature>
<proteinExistence type="inferred from homology"/>
<sequence length="313" mass="31618">MAEAATTGRAISLLLYTGALLGVNFPLGKLAAEAGMPPLMWAMVVSAGAVGLMIPALVVQKRFVVPRGQMLRYTAVSGLVTFAAVNGLVFLLIPHVGAGYAGLMFALSPVATLGVTALAGLKTPPRLGVIGIGFGLAGAVVVALTRSGTGGAEGVIWPLLAFAIPVILALGNVYRTLDWPEGAHPAALAVWSHVFALLALAGFQVALTGDLPLHHLRDAPLAVMGQALAAGLTFPAFFALQKAGGPVLLSQIGYVAAAVGLATGTLLLGETYAPLTWAGAAVIAVGIGLTIRAQVAPRPDVSRAETAASRCPA</sequence>